<feature type="compositionally biased region" description="Basic and acidic residues" evidence="1">
    <location>
        <begin position="46"/>
        <end position="62"/>
    </location>
</feature>
<evidence type="ECO:0000313" key="2">
    <source>
        <dbReference type="Ensembl" id="ENSACIP00000023292.1"/>
    </source>
</evidence>
<sequence>MDNRGRGRGSFTRGRARFLIRKATGDYNAICPKFQVNVEQGGMQKGEIEQDHKRAEVDKENI</sequence>
<evidence type="ECO:0000313" key="3">
    <source>
        <dbReference type="Proteomes" id="UP000261340"/>
    </source>
</evidence>
<dbReference type="AlphaFoldDB" id="A0A3Q0SJZ4"/>
<reference evidence="2" key="1">
    <citation type="submission" date="2025-08" db="UniProtKB">
        <authorList>
            <consortium name="Ensembl"/>
        </authorList>
    </citation>
    <scope>IDENTIFICATION</scope>
</reference>
<feature type="region of interest" description="Disordered" evidence="1">
    <location>
        <begin position="42"/>
        <end position="62"/>
    </location>
</feature>
<protein>
    <submittedName>
        <fullName evidence="2">Uncharacterized protein</fullName>
    </submittedName>
</protein>
<dbReference type="STRING" id="61819.ENSACIP00000023292"/>
<reference evidence="2" key="2">
    <citation type="submission" date="2025-09" db="UniProtKB">
        <authorList>
            <consortium name="Ensembl"/>
        </authorList>
    </citation>
    <scope>IDENTIFICATION</scope>
</reference>
<dbReference type="Ensembl" id="ENSACIT00000023905.1">
    <property type="protein sequence ID" value="ENSACIP00000023292.1"/>
    <property type="gene ID" value="ENSACIG00000018107.1"/>
</dbReference>
<accession>A0A3Q0SJZ4</accession>
<dbReference type="Proteomes" id="UP000261340">
    <property type="component" value="Unplaced"/>
</dbReference>
<organism evidence="2 3">
    <name type="scientific">Amphilophus citrinellus</name>
    <name type="common">Midas cichlid</name>
    <name type="synonym">Cichlasoma citrinellum</name>
    <dbReference type="NCBI Taxonomy" id="61819"/>
    <lineage>
        <taxon>Eukaryota</taxon>
        <taxon>Metazoa</taxon>
        <taxon>Chordata</taxon>
        <taxon>Craniata</taxon>
        <taxon>Vertebrata</taxon>
        <taxon>Euteleostomi</taxon>
        <taxon>Actinopterygii</taxon>
        <taxon>Neopterygii</taxon>
        <taxon>Teleostei</taxon>
        <taxon>Neoteleostei</taxon>
        <taxon>Acanthomorphata</taxon>
        <taxon>Ovalentaria</taxon>
        <taxon>Cichlomorphae</taxon>
        <taxon>Cichliformes</taxon>
        <taxon>Cichlidae</taxon>
        <taxon>New World cichlids</taxon>
        <taxon>Cichlasomatinae</taxon>
        <taxon>Heroini</taxon>
        <taxon>Amphilophus</taxon>
    </lineage>
</organism>
<keyword evidence="3" id="KW-1185">Reference proteome</keyword>
<evidence type="ECO:0000256" key="1">
    <source>
        <dbReference type="SAM" id="MobiDB-lite"/>
    </source>
</evidence>
<name>A0A3Q0SJZ4_AMPCI</name>
<proteinExistence type="predicted"/>